<accession>A0A1I1UQ06</accession>
<dbReference type="SUPFAM" id="SSF51338">
    <property type="entry name" value="Composite domain of metallo-dependent hydrolases"/>
    <property type="match status" value="1"/>
</dbReference>
<dbReference type="PANTHER" id="PTHR43135">
    <property type="entry name" value="ALPHA-D-RIBOSE 1-METHYLPHOSPHONATE 5-TRIPHOSPHATE DIPHOSPHATASE"/>
    <property type="match status" value="1"/>
</dbReference>
<dbReference type="RefSeq" id="WP_202796515.1">
    <property type="nucleotide sequence ID" value="NZ_AFSL01000023.1"/>
</dbReference>
<keyword evidence="3" id="KW-1185">Reference proteome</keyword>
<dbReference type="eggNOG" id="COG1228">
    <property type="taxonomic scope" value="Bacteria"/>
</dbReference>
<dbReference type="STRING" id="385682.SAMN05444380_101159"/>
<evidence type="ECO:0000313" key="3">
    <source>
        <dbReference type="Proteomes" id="UP000181976"/>
    </source>
</evidence>
<proteinExistence type="predicted"/>
<dbReference type="PANTHER" id="PTHR43135:SF3">
    <property type="entry name" value="ALPHA-D-RIBOSE 1-METHYLPHOSPHONATE 5-TRIPHOSPHATE DIPHOSPHATASE"/>
    <property type="match status" value="1"/>
</dbReference>
<keyword evidence="1" id="KW-0812">Transmembrane</keyword>
<keyword evidence="1" id="KW-0472">Membrane</keyword>
<dbReference type="InterPro" id="IPR051781">
    <property type="entry name" value="Metallo-dep_Hydrolase"/>
</dbReference>
<evidence type="ECO:0008006" key="4">
    <source>
        <dbReference type="Google" id="ProtNLM"/>
    </source>
</evidence>
<reference evidence="2 3" key="1">
    <citation type="submission" date="2016-10" db="EMBL/GenBank/DDBJ databases">
        <authorList>
            <person name="de Groot N.N."/>
        </authorList>
    </citation>
    <scope>NUCLEOTIDE SEQUENCE [LARGE SCALE GENOMIC DNA]</scope>
    <source>
        <strain evidence="2 3">DSM 19012</strain>
    </source>
</reference>
<dbReference type="InterPro" id="IPR011059">
    <property type="entry name" value="Metal-dep_hydrolase_composite"/>
</dbReference>
<organism evidence="2 3">
    <name type="scientific">Thermophagus xiamenensis</name>
    <dbReference type="NCBI Taxonomy" id="385682"/>
    <lineage>
        <taxon>Bacteria</taxon>
        <taxon>Pseudomonadati</taxon>
        <taxon>Bacteroidota</taxon>
        <taxon>Bacteroidia</taxon>
        <taxon>Marinilabiliales</taxon>
        <taxon>Marinilabiliaceae</taxon>
        <taxon>Thermophagus</taxon>
    </lineage>
</organism>
<dbReference type="Gene3D" id="2.30.40.10">
    <property type="entry name" value="Urease, subunit C, domain 1"/>
    <property type="match status" value="1"/>
</dbReference>
<dbReference type="GO" id="GO:0016810">
    <property type="term" value="F:hydrolase activity, acting on carbon-nitrogen (but not peptide) bonds"/>
    <property type="evidence" value="ECO:0007669"/>
    <property type="project" value="InterPro"/>
</dbReference>
<keyword evidence="1" id="KW-1133">Transmembrane helix</keyword>
<evidence type="ECO:0000256" key="1">
    <source>
        <dbReference type="SAM" id="Phobius"/>
    </source>
</evidence>
<dbReference type="AlphaFoldDB" id="A0A1I1UQ06"/>
<sequence>MKLIRRITITAGILIGSLIIILTVILTADRIKTDYLRKKRSEYNSQDSYVIKNIQLIPMTADTVLTGKIVHIKKGIIHAIYDSTNWNISNEKLTVVDGQNGFLLPGLTDMHVHLWDRYELGLYLANGVTTIRNVWGLPFHLRLKKTNSKKQTYWSTVFYYRT</sequence>
<name>A0A1I1UQ06_9BACT</name>
<evidence type="ECO:0000313" key="2">
    <source>
        <dbReference type="EMBL" id="SFD72867.1"/>
    </source>
</evidence>
<protein>
    <recommendedName>
        <fullName evidence="4">Amidohydrolase family protein</fullName>
    </recommendedName>
</protein>
<gene>
    <name evidence="2" type="ORF">SAMN05444380_101159</name>
</gene>
<dbReference type="Proteomes" id="UP000181976">
    <property type="component" value="Unassembled WGS sequence"/>
</dbReference>
<dbReference type="InParanoid" id="A0A1I1UQ06"/>
<dbReference type="EMBL" id="FONA01000001">
    <property type="protein sequence ID" value="SFD72867.1"/>
    <property type="molecule type" value="Genomic_DNA"/>
</dbReference>
<feature type="transmembrane region" description="Helical" evidence="1">
    <location>
        <begin position="7"/>
        <end position="28"/>
    </location>
</feature>